<protein>
    <recommendedName>
        <fullName evidence="1 3">UDP-glucose 6-dehydrogenase</fullName>
        <ecNumber evidence="3">1.1.1.22</ecNumber>
    </recommendedName>
</protein>
<dbReference type="Gene3D" id="1.20.5.100">
    <property type="entry name" value="Cytochrome c1, transmembrane anchor, C-terminal"/>
    <property type="match status" value="1"/>
</dbReference>
<keyword evidence="3" id="KW-0520">NAD</keyword>
<dbReference type="PIRSF" id="PIRSF500134">
    <property type="entry name" value="UDPglc_DH_bac"/>
    <property type="match status" value="1"/>
</dbReference>
<evidence type="ECO:0000256" key="2">
    <source>
        <dbReference type="ARBA" id="ARBA00023002"/>
    </source>
</evidence>
<dbReference type="SUPFAM" id="SSF48179">
    <property type="entry name" value="6-phosphogluconate dehydrogenase C-terminal domain-like"/>
    <property type="match status" value="1"/>
</dbReference>
<dbReference type="RefSeq" id="WP_077925979.1">
    <property type="nucleotide sequence ID" value="NZ_BAABKE010000001.1"/>
</dbReference>
<keyword evidence="6" id="KW-1185">Reference proteome</keyword>
<dbReference type="InterPro" id="IPR036220">
    <property type="entry name" value="UDP-Glc/GDP-Man_DH_C_sf"/>
</dbReference>
<dbReference type="InterPro" id="IPR028357">
    <property type="entry name" value="UDPglc_DH_bac"/>
</dbReference>
<proteinExistence type="inferred from homology"/>
<accession>A0ABP9MEE2</accession>
<dbReference type="SUPFAM" id="SSF51735">
    <property type="entry name" value="NAD(P)-binding Rossmann-fold domains"/>
    <property type="match status" value="1"/>
</dbReference>
<dbReference type="NCBIfam" id="TIGR03026">
    <property type="entry name" value="NDP-sugDHase"/>
    <property type="match status" value="1"/>
</dbReference>
<dbReference type="InterPro" id="IPR008927">
    <property type="entry name" value="6-PGluconate_DH-like_C_sf"/>
</dbReference>
<dbReference type="InterPro" id="IPR036291">
    <property type="entry name" value="NAD(P)-bd_dom_sf"/>
</dbReference>
<evidence type="ECO:0000313" key="5">
    <source>
        <dbReference type="EMBL" id="GAA5093799.1"/>
    </source>
</evidence>
<evidence type="ECO:0000256" key="1">
    <source>
        <dbReference type="ARBA" id="ARBA00015132"/>
    </source>
</evidence>
<dbReference type="InterPro" id="IPR014027">
    <property type="entry name" value="UDP-Glc/GDP-Man_DH_C"/>
</dbReference>
<comment type="caution">
    <text evidence="5">The sequence shown here is derived from an EMBL/GenBank/DDBJ whole genome shotgun (WGS) entry which is preliminary data.</text>
</comment>
<dbReference type="Pfam" id="PF03720">
    <property type="entry name" value="UDPG_MGDP_dh_C"/>
    <property type="match status" value="1"/>
</dbReference>
<evidence type="ECO:0000256" key="3">
    <source>
        <dbReference type="PIRNR" id="PIRNR000124"/>
    </source>
</evidence>
<reference evidence="6" key="1">
    <citation type="journal article" date="2019" name="Int. J. Syst. Evol. Microbiol.">
        <title>The Global Catalogue of Microorganisms (GCM) 10K type strain sequencing project: providing services to taxonomists for standard genome sequencing and annotation.</title>
        <authorList>
            <consortium name="The Broad Institute Genomics Platform"/>
            <consortium name="The Broad Institute Genome Sequencing Center for Infectious Disease"/>
            <person name="Wu L."/>
            <person name="Ma J."/>
        </authorList>
    </citation>
    <scope>NUCLEOTIDE SEQUENCE [LARGE SCALE GENOMIC DNA]</scope>
    <source>
        <strain evidence="6">JCM 18424</strain>
    </source>
</reference>
<dbReference type="PANTHER" id="PTHR43750">
    <property type="entry name" value="UDP-GLUCOSE 6-DEHYDROGENASE TUAD"/>
    <property type="match status" value="1"/>
</dbReference>
<comment type="similarity">
    <text evidence="3">Belongs to the UDP-glucose/GDP-mannose dehydrogenase family.</text>
</comment>
<dbReference type="EC" id="1.1.1.22" evidence="3"/>
<evidence type="ECO:0000313" key="6">
    <source>
        <dbReference type="Proteomes" id="UP001500631"/>
    </source>
</evidence>
<gene>
    <name evidence="5" type="ORF">GCM10023338_01280</name>
</gene>
<dbReference type="SUPFAM" id="SSF52413">
    <property type="entry name" value="UDP-glucose/GDP-mannose dehydrogenase C-terminal domain"/>
    <property type="match status" value="1"/>
</dbReference>
<dbReference type="InterPro" id="IPR017476">
    <property type="entry name" value="UDP-Glc/GDP-Man"/>
</dbReference>
<dbReference type="EMBL" id="BAABKE010000001">
    <property type="protein sequence ID" value="GAA5093799.1"/>
    <property type="molecule type" value="Genomic_DNA"/>
</dbReference>
<dbReference type="Gene3D" id="3.40.50.720">
    <property type="entry name" value="NAD(P)-binding Rossmann-like Domain"/>
    <property type="match status" value="2"/>
</dbReference>
<comment type="catalytic activity">
    <reaction evidence="3">
        <text>UDP-alpha-D-glucose + 2 NAD(+) + H2O = UDP-alpha-D-glucuronate + 2 NADH + 3 H(+)</text>
        <dbReference type="Rhea" id="RHEA:23596"/>
        <dbReference type="ChEBI" id="CHEBI:15377"/>
        <dbReference type="ChEBI" id="CHEBI:15378"/>
        <dbReference type="ChEBI" id="CHEBI:57540"/>
        <dbReference type="ChEBI" id="CHEBI:57945"/>
        <dbReference type="ChEBI" id="CHEBI:58052"/>
        <dbReference type="ChEBI" id="CHEBI:58885"/>
        <dbReference type="EC" id="1.1.1.22"/>
    </reaction>
</comment>
<name>A0ABP9MEE2_9GAMM</name>
<organism evidence="5 6">
    <name type="scientific">Wohlfahrtiimonas larvae</name>
    <dbReference type="NCBI Taxonomy" id="1157986"/>
    <lineage>
        <taxon>Bacteria</taxon>
        <taxon>Pseudomonadati</taxon>
        <taxon>Pseudomonadota</taxon>
        <taxon>Gammaproteobacteria</taxon>
        <taxon>Cardiobacteriales</taxon>
        <taxon>Ignatzschineriaceae</taxon>
        <taxon>Wohlfahrtiimonas</taxon>
    </lineage>
</organism>
<dbReference type="PIRSF" id="PIRSF000124">
    <property type="entry name" value="UDPglc_GDPman_dh"/>
    <property type="match status" value="1"/>
</dbReference>
<keyword evidence="2 3" id="KW-0560">Oxidoreductase</keyword>
<evidence type="ECO:0000259" key="4">
    <source>
        <dbReference type="SMART" id="SM00984"/>
    </source>
</evidence>
<feature type="domain" description="UDP-glucose/GDP-mannose dehydrogenase C-terminal" evidence="4">
    <location>
        <begin position="271"/>
        <end position="373"/>
    </location>
</feature>
<dbReference type="Proteomes" id="UP001500631">
    <property type="component" value="Unassembled WGS sequence"/>
</dbReference>
<dbReference type="PANTHER" id="PTHR43750:SF3">
    <property type="entry name" value="UDP-GLUCOSE 6-DEHYDROGENASE TUAD"/>
    <property type="match status" value="1"/>
</dbReference>
<dbReference type="InterPro" id="IPR014026">
    <property type="entry name" value="UDP-Glc/GDP-Man_DH_dimer"/>
</dbReference>
<dbReference type="SMART" id="SM00984">
    <property type="entry name" value="UDPG_MGDP_dh_C"/>
    <property type="match status" value="1"/>
</dbReference>
<sequence length="389" mass="43890">MKITICGATLQATTLVAILERYGHRIVWYHDSEDMGVLPTMPKDTDCYIFCYSPMEKNKAIACVTQIASLNLKDRLMINGSTFGLHGTAELQRISPNDQWAYFPDTIQEGNAIASFVNVKQAIVGCESEQAKRLIKEILRPMFPLDHQILFMPILDAEFAKLSISGMLATRISYMNDLANVAEKLGVDILNVKQGMAADNRIGASYLSPGVGFGGENFSQDILMLSSEVLKTGAKSRLLEQVWEINEDQKEILFRKLWDYYQTQLKGKTVAIWGAAFKENTASIHNSPIHKMIEALLAQSINIQLFDPQAAKEMSEHYGDVIKIVDDEYQALQGADALCILTAWQQFYNPDYQYMKMLMNHPLILDGRNIYDPVFMRDQGFIYEGIGRV</sequence>
<dbReference type="Pfam" id="PF00984">
    <property type="entry name" value="UDPG_MGDP_dh"/>
    <property type="match status" value="1"/>
</dbReference>